<dbReference type="Gene3D" id="2.40.10.340">
    <property type="entry name" value="Rod shape-determining protein MreC, domain 1"/>
    <property type="match status" value="1"/>
</dbReference>
<dbReference type="Pfam" id="PF04085">
    <property type="entry name" value="MreC"/>
    <property type="match status" value="1"/>
</dbReference>
<dbReference type="InterPro" id="IPR042175">
    <property type="entry name" value="Cell/Rod_MreC_2"/>
</dbReference>
<sequence>MQQIIKFFLRNKTFLLYLFLLSIAIVFTIQSHSYHKSKFINSANFVTGGIYNSTNNLSIYFSLKSQNLLLQEENARLSSIVYTPNDTVNGSFITDTIYSGVNYKFTPAQVIKNSYSATNNVLLINRGKRDSLKQDFGVITQKGILGIVDRTSNKFATVLSILNTNIKISAQLKNTNHFGSLMWDTKSPQVVQLHEISKIAPLKKGDTIVTSGRSIIFPKGIPVGTIKDFRLDSAENFYTVDIQLFNDMTNIEYVYIIENVDKSEINSLIKPSNE</sequence>
<evidence type="ECO:0000259" key="5">
    <source>
        <dbReference type="Pfam" id="PF04085"/>
    </source>
</evidence>
<dbReference type="Proteomes" id="UP000323720">
    <property type="component" value="Unassembled WGS sequence"/>
</dbReference>
<evidence type="ECO:0000256" key="2">
    <source>
        <dbReference type="ARBA" id="ARBA00013855"/>
    </source>
</evidence>
<dbReference type="InterPro" id="IPR055342">
    <property type="entry name" value="MreC_beta-barrel_core"/>
</dbReference>
<proteinExistence type="inferred from homology"/>
<dbReference type="InterPro" id="IPR007221">
    <property type="entry name" value="MreC"/>
</dbReference>
<comment type="similarity">
    <text evidence="1">Belongs to the MreC family.</text>
</comment>
<evidence type="ECO:0000313" key="7">
    <source>
        <dbReference type="Proteomes" id="UP000323720"/>
    </source>
</evidence>
<dbReference type="NCBIfam" id="NF010532">
    <property type="entry name" value="PRK13922.9-3"/>
    <property type="match status" value="1"/>
</dbReference>
<dbReference type="OrthoDB" id="9811827at2"/>
<dbReference type="PANTHER" id="PTHR34138">
    <property type="entry name" value="CELL SHAPE-DETERMINING PROTEIN MREC"/>
    <property type="match status" value="1"/>
</dbReference>
<name>A0A5D0RBI6_9FLAO</name>
<dbReference type="GO" id="GO:0008360">
    <property type="term" value="P:regulation of cell shape"/>
    <property type="evidence" value="ECO:0007669"/>
    <property type="project" value="UniProtKB-KW"/>
</dbReference>
<dbReference type="PANTHER" id="PTHR34138:SF1">
    <property type="entry name" value="CELL SHAPE-DETERMINING PROTEIN MREC"/>
    <property type="match status" value="1"/>
</dbReference>
<evidence type="ECO:0000256" key="1">
    <source>
        <dbReference type="ARBA" id="ARBA00009369"/>
    </source>
</evidence>
<dbReference type="AlphaFoldDB" id="A0A5D0RBI6"/>
<keyword evidence="3" id="KW-0133">Cell shape</keyword>
<comment type="caution">
    <text evidence="6">The sequence shown here is derived from an EMBL/GenBank/DDBJ whole genome shotgun (WGS) entry which is preliminary data.</text>
</comment>
<dbReference type="InterPro" id="IPR042177">
    <property type="entry name" value="Cell/Rod_1"/>
</dbReference>
<dbReference type="Gene3D" id="2.40.10.350">
    <property type="entry name" value="Rod shape-determining protein MreC, domain 2"/>
    <property type="match status" value="1"/>
</dbReference>
<gene>
    <name evidence="6" type="primary">mreC</name>
    <name evidence="6" type="ORF">ES674_00195</name>
</gene>
<accession>A0A5D0RBI6</accession>
<feature type="domain" description="Rod shape-determining protein MreC beta-barrel core" evidence="5">
    <location>
        <begin position="110"/>
        <end position="258"/>
    </location>
</feature>
<organism evidence="6 7">
    <name type="scientific">Bizionia myxarmorum</name>
    <dbReference type="NCBI Taxonomy" id="291186"/>
    <lineage>
        <taxon>Bacteria</taxon>
        <taxon>Pseudomonadati</taxon>
        <taxon>Bacteroidota</taxon>
        <taxon>Flavobacteriia</taxon>
        <taxon>Flavobacteriales</taxon>
        <taxon>Flavobacteriaceae</taxon>
        <taxon>Bizionia</taxon>
    </lineage>
</organism>
<evidence type="ECO:0000313" key="6">
    <source>
        <dbReference type="EMBL" id="TYB78236.1"/>
    </source>
</evidence>
<evidence type="ECO:0000256" key="4">
    <source>
        <dbReference type="ARBA" id="ARBA00032089"/>
    </source>
</evidence>
<dbReference type="EMBL" id="VSKK01000001">
    <property type="protein sequence ID" value="TYB78236.1"/>
    <property type="molecule type" value="Genomic_DNA"/>
</dbReference>
<dbReference type="GO" id="GO:0005886">
    <property type="term" value="C:plasma membrane"/>
    <property type="evidence" value="ECO:0007669"/>
    <property type="project" value="TreeGrafter"/>
</dbReference>
<keyword evidence="7" id="KW-1185">Reference proteome</keyword>
<reference evidence="6 7" key="1">
    <citation type="submission" date="2019-08" db="EMBL/GenBank/DDBJ databases">
        <title>Genomes of Antarctic Bizionia species.</title>
        <authorList>
            <person name="Bowman J.P."/>
        </authorList>
    </citation>
    <scope>NUCLEOTIDE SEQUENCE [LARGE SCALE GENOMIC DNA]</scope>
    <source>
        <strain evidence="6 7">ADA-4</strain>
    </source>
</reference>
<evidence type="ECO:0000256" key="3">
    <source>
        <dbReference type="ARBA" id="ARBA00022960"/>
    </source>
</evidence>
<dbReference type="RefSeq" id="WP_148401973.1">
    <property type="nucleotide sequence ID" value="NZ_VSKK01000001.1"/>
</dbReference>
<protein>
    <recommendedName>
        <fullName evidence="2">Cell shape-determining protein MreC</fullName>
    </recommendedName>
    <alternativeName>
        <fullName evidence="4">Cell shape protein MreC</fullName>
    </alternativeName>
</protein>